<keyword evidence="2" id="KW-1185">Reference proteome</keyword>
<protein>
    <submittedName>
        <fullName evidence="1">Uncharacterized protein</fullName>
    </submittedName>
</protein>
<dbReference type="Proteomes" id="UP001239909">
    <property type="component" value="Unassembled WGS sequence"/>
</dbReference>
<evidence type="ECO:0000313" key="1">
    <source>
        <dbReference type="EMBL" id="GMG81941.1"/>
    </source>
</evidence>
<name>A0ABQ6LHN3_9RHOB</name>
<gene>
    <name evidence="1" type="ORF">LNKW23_11540</name>
</gene>
<reference evidence="1 2" key="1">
    <citation type="submission" date="2023-04" db="EMBL/GenBank/DDBJ databases">
        <title>Marinoamorphus aggregata gen. nov., sp. Nov., isolate from tissue of brittle star Ophioplocus japonicus.</title>
        <authorList>
            <person name="Kawano K."/>
            <person name="Sawayama S."/>
            <person name="Nakagawa S."/>
        </authorList>
    </citation>
    <scope>NUCLEOTIDE SEQUENCE [LARGE SCALE GENOMIC DNA]</scope>
    <source>
        <strain evidence="1 2">NKW23</strain>
    </source>
</reference>
<proteinExistence type="predicted"/>
<accession>A0ABQ6LHN3</accession>
<dbReference type="EMBL" id="BSYI01000007">
    <property type="protein sequence ID" value="GMG81941.1"/>
    <property type="molecule type" value="Genomic_DNA"/>
</dbReference>
<organism evidence="1 2">
    <name type="scientific">Paralimibaculum aggregatum</name>
    <dbReference type="NCBI Taxonomy" id="3036245"/>
    <lineage>
        <taxon>Bacteria</taxon>
        <taxon>Pseudomonadati</taxon>
        <taxon>Pseudomonadota</taxon>
        <taxon>Alphaproteobacteria</taxon>
        <taxon>Rhodobacterales</taxon>
        <taxon>Paracoccaceae</taxon>
        <taxon>Paralimibaculum</taxon>
    </lineage>
</organism>
<sequence length="106" mass="10705">MTSRSGWPGPLRAIGLHLDGTARVRWARLLVVAVPLAGAAAAILPGGGDGSGAGYRAIARCGTAGCTASGTGVGATEAEARERAVDACWRDGGDRWACSRNVTLLD</sequence>
<evidence type="ECO:0000313" key="2">
    <source>
        <dbReference type="Proteomes" id="UP001239909"/>
    </source>
</evidence>
<dbReference type="RefSeq" id="WP_285670682.1">
    <property type="nucleotide sequence ID" value="NZ_BSYI01000007.1"/>
</dbReference>
<comment type="caution">
    <text evidence="1">The sequence shown here is derived from an EMBL/GenBank/DDBJ whole genome shotgun (WGS) entry which is preliminary data.</text>
</comment>